<feature type="compositionally biased region" description="Polar residues" evidence="1">
    <location>
        <begin position="44"/>
        <end position="53"/>
    </location>
</feature>
<feature type="region of interest" description="Disordered" evidence="1">
    <location>
        <begin position="1"/>
        <end position="53"/>
    </location>
</feature>
<feature type="compositionally biased region" description="Low complexity" evidence="1">
    <location>
        <begin position="13"/>
        <end position="26"/>
    </location>
</feature>
<protein>
    <submittedName>
        <fullName evidence="2">RNA-binding protein 34</fullName>
    </submittedName>
</protein>
<accession>A0A699WVD0</accession>
<sequence>MVKNKVRSEKRPSVAARKAAANAARAGGDGGSRSGGIKRKQESRTPQSNTKNK</sequence>
<feature type="non-terminal residue" evidence="2">
    <location>
        <position position="53"/>
    </location>
</feature>
<evidence type="ECO:0000313" key="2">
    <source>
        <dbReference type="EMBL" id="GFD51555.1"/>
    </source>
</evidence>
<organism evidence="2">
    <name type="scientific">Tanacetum cinerariifolium</name>
    <name type="common">Dalmatian daisy</name>
    <name type="synonym">Chrysanthemum cinerariifolium</name>
    <dbReference type="NCBI Taxonomy" id="118510"/>
    <lineage>
        <taxon>Eukaryota</taxon>
        <taxon>Viridiplantae</taxon>
        <taxon>Streptophyta</taxon>
        <taxon>Embryophyta</taxon>
        <taxon>Tracheophyta</taxon>
        <taxon>Spermatophyta</taxon>
        <taxon>Magnoliopsida</taxon>
        <taxon>eudicotyledons</taxon>
        <taxon>Gunneridae</taxon>
        <taxon>Pentapetalae</taxon>
        <taxon>asterids</taxon>
        <taxon>campanulids</taxon>
        <taxon>Asterales</taxon>
        <taxon>Asteraceae</taxon>
        <taxon>Asteroideae</taxon>
        <taxon>Anthemideae</taxon>
        <taxon>Anthemidinae</taxon>
        <taxon>Tanacetum</taxon>
    </lineage>
</organism>
<dbReference type="EMBL" id="BKCJ011771689">
    <property type="protein sequence ID" value="GFD51555.1"/>
    <property type="molecule type" value="Genomic_DNA"/>
</dbReference>
<comment type="caution">
    <text evidence="2">The sequence shown here is derived from an EMBL/GenBank/DDBJ whole genome shotgun (WGS) entry which is preliminary data.</text>
</comment>
<evidence type="ECO:0000256" key="1">
    <source>
        <dbReference type="SAM" id="MobiDB-lite"/>
    </source>
</evidence>
<dbReference type="AlphaFoldDB" id="A0A699WVD0"/>
<reference evidence="2" key="1">
    <citation type="journal article" date="2019" name="Sci. Rep.">
        <title>Draft genome of Tanacetum cinerariifolium, the natural source of mosquito coil.</title>
        <authorList>
            <person name="Yamashiro T."/>
            <person name="Shiraishi A."/>
            <person name="Satake H."/>
            <person name="Nakayama K."/>
        </authorList>
    </citation>
    <scope>NUCLEOTIDE SEQUENCE</scope>
</reference>
<feature type="compositionally biased region" description="Basic and acidic residues" evidence="1">
    <location>
        <begin position="1"/>
        <end position="12"/>
    </location>
</feature>
<proteinExistence type="predicted"/>
<gene>
    <name evidence="2" type="ORF">Tci_923524</name>
</gene>
<name>A0A699WVD0_TANCI</name>